<dbReference type="GO" id="GO:0005737">
    <property type="term" value="C:cytoplasm"/>
    <property type="evidence" value="ECO:0007669"/>
    <property type="project" value="UniProtKB-SubCell"/>
</dbReference>
<dbReference type="InterPro" id="IPR015422">
    <property type="entry name" value="PyrdxlP-dep_Trfase_small"/>
</dbReference>
<dbReference type="InterPro" id="IPR000192">
    <property type="entry name" value="Aminotrans_V_dom"/>
</dbReference>
<evidence type="ECO:0000256" key="7">
    <source>
        <dbReference type="ARBA" id="ARBA00022898"/>
    </source>
</evidence>
<dbReference type="HOGENOM" id="CLU_034866_0_2_9"/>
<feature type="binding site" evidence="11">
    <location>
        <position position="148"/>
    </location>
    <ligand>
        <name>pyridoxal 5'-phosphate</name>
        <dbReference type="ChEBI" id="CHEBI:597326"/>
    </ligand>
</feature>
<comment type="cofactor">
    <cofactor evidence="11">
        <name>pyridoxal 5'-phosphate</name>
        <dbReference type="ChEBI" id="CHEBI:597326"/>
    </cofactor>
    <text evidence="11">Binds 1 pyridoxal phosphate per subunit.</text>
</comment>
<comment type="catalytic activity">
    <reaction evidence="9 11">
        <text>4-(phosphooxy)-L-threonine + 2-oxoglutarate = (R)-3-hydroxy-2-oxo-4-phosphooxybutanoate + L-glutamate</text>
        <dbReference type="Rhea" id="RHEA:16573"/>
        <dbReference type="ChEBI" id="CHEBI:16810"/>
        <dbReference type="ChEBI" id="CHEBI:29985"/>
        <dbReference type="ChEBI" id="CHEBI:58452"/>
        <dbReference type="ChEBI" id="CHEBI:58538"/>
        <dbReference type="EC" id="2.6.1.52"/>
    </reaction>
</comment>
<dbReference type="InterPro" id="IPR022278">
    <property type="entry name" value="Pser_aminoTfrase"/>
</dbReference>
<dbReference type="Proteomes" id="UP000031620">
    <property type="component" value="Chromosome"/>
</dbReference>
<keyword evidence="7 11" id="KW-0663">Pyridoxal phosphate</keyword>
<dbReference type="KEGG" id="lho:LOOC260_119640"/>
<comment type="subcellular location">
    <subcellularLocation>
        <location evidence="11">Cytoplasm</location>
    </subcellularLocation>
</comment>
<dbReference type="GO" id="GO:0006564">
    <property type="term" value="P:L-serine biosynthetic process"/>
    <property type="evidence" value="ECO:0007669"/>
    <property type="project" value="UniProtKB-UniRule"/>
</dbReference>
<dbReference type="PANTHER" id="PTHR43247:SF1">
    <property type="entry name" value="PHOSPHOSERINE AMINOTRANSFERASE"/>
    <property type="match status" value="1"/>
</dbReference>
<dbReference type="FunFam" id="3.40.640.10:FF:000010">
    <property type="entry name" value="Phosphoserine aminotransferase"/>
    <property type="match status" value="1"/>
</dbReference>
<dbReference type="InterPro" id="IPR020578">
    <property type="entry name" value="Aminotrans_V_PyrdxlP_BS"/>
</dbReference>
<keyword evidence="4 11" id="KW-0032">Aminotransferase</keyword>
<feature type="domain" description="Aminotransferase class V" evidence="12">
    <location>
        <begin position="3"/>
        <end position="342"/>
    </location>
</feature>
<gene>
    <name evidence="11" type="primary">serC</name>
    <name evidence="13" type="ORF">LOOC260_119640</name>
</gene>
<feature type="modified residue" description="N6-(pyridoxal phosphate)lysine" evidence="11">
    <location>
        <position position="191"/>
    </location>
</feature>
<evidence type="ECO:0000256" key="3">
    <source>
        <dbReference type="ARBA" id="ARBA00006904"/>
    </source>
</evidence>
<accession>A0A0A1GWQ4</accession>
<dbReference type="GO" id="GO:0004648">
    <property type="term" value="F:O-phospho-L-serine:2-oxoglutarate aminotransferase activity"/>
    <property type="evidence" value="ECO:0007669"/>
    <property type="project" value="UniProtKB-UniRule"/>
</dbReference>
<comment type="subunit">
    <text evidence="11">Homodimer.</text>
</comment>
<dbReference type="NCBIfam" id="NF003764">
    <property type="entry name" value="PRK05355.1"/>
    <property type="match status" value="1"/>
</dbReference>
<keyword evidence="8 11" id="KW-0718">Serine biosynthesis</keyword>
<feature type="binding site" evidence="11">
    <location>
        <begin position="231"/>
        <end position="232"/>
    </location>
    <ligand>
        <name>pyridoxal 5'-phosphate</name>
        <dbReference type="ChEBI" id="CHEBI:597326"/>
    </ligand>
</feature>
<sequence>MTVYNFSAGPGVLPATVLDQIQTEMKSFNGSQMSILEISHRSKQYEEMELEAEKDFRDLMNIDDSYAVLFLHGGGTLQFTNIALNLTDKYHHVAYVDSGHWAQKAMEAAQKIDGLQVDRIGSSDNNLPKISAPDDDPLDYLHITTNNTIEGTTYHQIPNSTQPLVADMSSNIMAQPYDVNQFDLIYAGAQKNIGPAGMAVVIVKRDRLTSHPELSEIMDYWLEDQKHSALNTPPVFCIYAAGLVFKWLKKFGGVPAIYQQNLEQAKLLYDYVDNSKLFNNSVAKDERSLTNLVFGTGNKQLDQQFIADAADKGLVNLAGHRLVGGMRASLYNAMPTAGVKALINQMKQFEMNHGGF</sequence>
<evidence type="ECO:0000256" key="10">
    <source>
        <dbReference type="ARBA" id="ARBA00049007"/>
    </source>
</evidence>
<feature type="binding site" evidence="11">
    <location>
        <position position="101"/>
    </location>
    <ligand>
        <name>pyridoxal 5'-phosphate</name>
        <dbReference type="ChEBI" id="CHEBI:597326"/>
    </ligand>
</feature>
<feature type="binding site" evidence="11">
    <location>
        <position position="167"/>
    </location>
    <ligand>
        <name>pyridoxal 5'-phosphate</name>
        <dbReference type="ChEBI" id="CHEBI:597326"/>
    </ligand>
</feature>
<comment type="function">
    <text evidence="1 11">Catalyzes the reversible conversion of 3-phosphohydroxypyruvate to phosphoserine and of 3-hydroxy-2-oxo-4-phosphonooxybutanoate to phosphohydroxythreonine.</text>
</comment>
<name>A0A0A1GWQ4_9LACO</name>
<dbReference type="RefSeq" id="WP_041094561.1">
    <property type="nucleotide sequence ID" value="NZ_AP014680.1"/>
</dbReference>
<comment type="pathway">
    <text evidence="2 11">Amino-acid biosynthesis; L-serine biosynthesis; L-serine from 3-phospho-D-glycerate: step 2/3.</text>
</comment>
<keyword evidence="6 11" id="KW-0808">Transferase</keyword>
<comment type="catalytic activity">
    <reaction evidence="10 11">
        <text>O-phospho-L-serine + 2-oxoglutarate = 3-phosphooxypyruvate + L-glutamate</text>
        <dbReference type="Rhea" id="RHEA:14329"/>
        <dbReference type="ChEBI" id="CHEBI:16810"/>
        <dbReference type="ChEBI" id="CHEBI:18110"/>
        <dbReference type="ChEBI" id="CHEBI:29985"/>
        <dbReference type="ChEBI" id="CHEBI:57524"/>
        <dbReference type="EC" id="2.6.1.52"/>
    </reaction>
</comment>
<feature type="binding site" evidence="11">
    <location>
        <position position="41"/>
    </location>
    <ligand>
        <name>L-glutamate</name>
        <dbReference type="ChEBI" id="CHEBI:29985"/>
    </ligand>
</feature>
<dbReference type="Gene3D" id="3.90.1150.10">
    <property type="entry name" value="Aspartate Aminotransferase, domain 1"/>
    <property type="match status" value="1"/>
</dbReference>
<evidence type="ECO:0000259" key="12">
    <source>
        <dbReference type="Pfam" id="PF00266"/>
    </source>
</evidence>
<dbReference type="SUPFAM" id="SSF53383">
    <property type="entry name" value="PLP-dependent transferases"/>
    <property type="match status" value="1"/>
</dbReference>
<comment type="similarity">
    <text evidence="3 11">Belongs to the class-V pyridoxal-phosphate-dependent aminotransferase family. SerC subfamily.</text>
</comment>
<evidence type="ECO:0000256" key="1">
    <source>
        <dbReference type="ARBA" id="ARBA00003483"/>
    </source>
</evidence>
<evidence type="ECO:0000256" key="5">
    <source>
        <dbReference type="ARBA" id="ARBA00022605"/>
    </source>
</evidence>
<dbReference type="GO" id="GO:0030170">
    <property type="term" value="F:pyridoxal phosphate binding"/>
    <property type="evidence" value="ECO:0007669"/>
    <property type="project" value="UniProtKB-UniRule"/>
</dbReference>
<evidence type="ECO:0000313" key="14">
    <source>
        <dbReference type="Proteomes" id="UP000031620"/>
    </source>
</evidence>
<organism evidence="13 14">
    <name type="scientific">Paucilactobacillus hokkaidonensis JCM 18461</name>
    <dbReference type="NCBI Taxonomy" id="1291742"/>
    <lineage>
        <taxon>Bacteria</taxon>
        <taxon>Bacillati</taxon>
        <taxon>Bacillota</taxon>
        <taxon>Bacilli</taxon>
        <taxon>Lactobacillales</taxon>
        <taxon>Lactobacillaceae</taxon>
        <taxon>Paucilactobacillus</taxon>
    </lineage>
</organism>
<feature type="binding site" evidence="11">
    <location>
        <position position="190"/>
    </location>
    <ligand>
        <name>pyridoxal 5'-phosphate</name>
        <dbReference type="ChEBI" id="CHEBI:597326"/>
    </ligand>
</feature>
<evidence type="ECO:0000256" key="4">
    <source>
        <dbReference type="ARBA" id="ARBA00022576"/>
    </source>
</evidence>
<feature type="binding site" evidence="11">
    <location>
        <begin position="75"/>
        <end position="76"/>
    </location>
    <ligand>
        <name>pyridoxal 5'-phosphate</name>
        <dbReference type="ChEBI" id="CHEBI:597326"/>
    </ligand>
</feature>
<dbReference type="FunFam" id="3.90.1150.10:FF:000006">
    <property type="entry name" value="Phosphoserine aminotransferase"/>
    <property type="match status" value="1"/>
</dbReference>
<evidence type="ECO:0000256" key="11">
    <source>
        <dbReference type="HAMAP-Rule" id="MF_00160"/>
    </source>
</evidence>
<dbReference type="PIRSF" id="PIRSF000525">
    <property type="entry name" value="SerC"/>
    <property type="match status" value="1"/>
</dbReference>
<dbReference type="Gene3D" id="3.40.640.10">
    <property type="entry name" value="Type I PLP-dependent aspartate aminotransferase-like (Major domain)"/>
    <property type="match status" value="1"/>
</dbReference>
<dbReference type="Pfam" id="PF00266">
    <property type="entry name" value="Aminotran_5"/>
    <property type="match status" value="1"/>
</dbReference>
<dbReference type="STRING" id="1291742.LOOC260_119640"/>
<dbReference type="HAMAP" id="MF_00160">
    <property type="entry name" value="SerC_aminotrans_5"/>
    <property type="match status" value="1"/>
</dbReference>
<dbReference type="PANTHER" id="PTHR43247">
    <property type="entry name" value="PHOSPHOSERINE AMINOTRANSFERASE"/>
    <property type="match status" value="1"/>
</dbReference>
<dbReference type="InterPro" id="IPR015424">
    <property type="entry name" value="PyrdxlP-dep_Trfase"/>
</dbReference>
<dbReference type="UniPathway" id="UPA00135">
    <property type="reaction ID" value="UER00197"/>
</dbReference>
<evidence type="ECO:0000256" key="8">
    <source>
        <dbReference type="ARBA" id="ARBA00023299"/>
    </source>
</evidence>
<dbReference type="InterPro" id="IPR015421">
    <property type="entry name" value="PyrdxlP-dep_Trfase_major"/>
</dbReference>
<protein>
    <recommendedName>
        <fullName evidence="11">Phosphoserine aminotransferase</fullName>
        <ecNumber evidence="11">2.6.1.52</ecNumber>
    </recommendedName>
    <alternativeName>
        <fullName evidence="11">Phosphohydroxythreonine aminotransferase</fullName>
        <shortName evidence="11">PSAT</shortName>
    </alternativeName>
</protein>
<evidence type="ECO:0000256" key="6">
    <source>
        <dbReference type="ARBA" id="ARBA00022679"/>
    </source>
</evidence>
<reference evidence="13 14" key="1">
    <citation type="submission" date="2014-11" db="EMBL/GenBank/DDBJ databases">
        <title>Complete genome sequence and analysis of Lactobacillus hokkaidonensis LOOC260T.</title>
        <authorList>
            <person name="Tanizawa Y."/>
            <person name="Tohno M."/>
            <person name="Kaminuma E."/>
            <person name="Nakamura Y."/>
            <person name="Arita M."/>
        </authorList>
    </citation>
    <scope>NUCLEOTIDE SEQUENCE [LARGE SCALE GENOMIC DNA]</scope>
    <source>
        <strain evidence="13 14">LOOC260</strain>
    </source>
</reference>
<dbReference type="EMBL" id="AP014680">
    <property type="protein sequence ID" value="BAP86470.1"/>
    <property type="molecule type" value="Genomic_DNA"/>
</dbReference>
<keyword evidence="11" id="KW-0963">Cytoplasm</keyword>
<dbReference type="PROSITE" id="PS00595">
    <property type="entry name" value="AA_TRANSFER_CLASS_5"/>
    <property type="match status" value="1"/>
</dbReference>
<evidence type="ECO:0000256" key="9">
    <source>
        <dbReference type="ARBA" id="ARBA00047630"/>
    </source>
</evidence>
<keyword evidence="5 11" id="KW-0028">Amino-acid biosynthesis</keyword>
<evidence type="ECO:0000256" key="2">
    <source>
        <dbReference type="ARBA" id="ARBA00005099"/>
    </source>
</evidence>
<evidence type="ECO:0000313" key="13">
    <source>
        <dbReference type="EMBL" id="BAP86470.1"/>
    </source>
</evidence>
<proteinExistence type="inferred from homology"/>
<dbReference type="EC" id="2.6.1.52" evidence="11"/>
<comment type="caution">
    <text evidence="11">Lacks conserved residue(s) required for the propagation of feature annotation.</text>
</comment>
<dbReference type="AlphaFoldDB" id="A0A0A1GWQ4"/>